<protein>
    <submittedName>
        <fullName evidence="8">Alcohol dehydrogenase GroES domain protein</fullName>
    </submittedName>
</protein>
<dbReference type="InterPro" id="IPR011032">
    <property type="entry name" value="GroES-like_sf"/>
</dbReference>
<accession>A0A6G1HSM4</accession>
<dbReference type="AlphaFoldDB" id="A0A6G1HSM4"/>
<dbReference type="OrthoDB" id="442947at2759"/>
<dbReference type="GO" id="GO:0008270">
    <property type="term" value="F:zinc ion binding"/>
    <property type="evidence" value="ECO:0007669"/>
    <property type="project" value="InterPro"/>
</dbReference>
<keyword evidence="9" id="KW-1185">Reference proteome</keyword>
<feature type="domain" description="Enoyl reductase (ER)" evidence="7">
    <location>
        <begin position="8"/>
        <end position="341"/>
    </location>
</feature>
<gene>
    <name evidence="8" type="ORF">EJ06DRAFT_479879</name>
</gene>
<evidence type="ECO:0000259" key="7">
    <source>
        <dbReference type="SMART" id="SM00829"/>
    </source>
</evidence>
<dbReference type="InterPro" id="IPR020843">
    <property type="entry name" value="ER"/>
</dbReference>
<dbReference type="InterPro" id="IPR013154">
    <property type="entry name" value="ADH-like_N"/>
</dbReference>
<dbReference type="SUPFAM" id="SSF51735">
    <property type="entry name" value="NAD(P)-binding Rossmann-fold domains"/>
    <property type="match status" value="1"/>
</dbReference>
<name>A0A6G1HSM4_9PEZI</name>
<reference evidence="8" key="1">
    <citation type="journal article" date="2020" name="Stud. Mycol.">
        <title>101 Dothideomycetes genomes: a test case for predicting lifestyles and emergence of pathogens.</title>
        <authorList>
            <person name="Haridas S."/>
            <person name="Albert R."/>
            <person name="Binder M."/>
            <person name="Bloem J."/>
            <person name="Labutti K."/>
            <person name="Salamov A."/>
            <person name="Andreopoulos B."/>
            <person name="Baker S."/>
            <person name="Barry K."/>
            <person name="Bills G."/>
            <person name="Bluhm B."/>
            <person name="Cannon C."/>
            <person name="Castanera R."/>
            <person name="Culley D."/>
            <person name="Daum C."/>
            <person name="Ezra D."/>
            <person name="Gonzalez J."/>
            <person name="Henrissat B."/>
            <person name="Kuo A."/>
            <person name="Liang C."/>
            <person name="Lipzen A."/>
            <person name="Lutzoni F."/>
            <person name="Magnuson J."/>
            <person name="Mondo S."/>
            <person name="Nolan M."/>
            <person name="Ohm R."/>
            <person name="Pangilinan J."/>
            <person name="Park H.-J."/>
            <person name="Ramirez L."/>
            <person name="Alfaro M."/>
            <person name="Sun H."/>
            <person name="Tritt A."/>
            <person name="Yoshinaga Y."/>
            <person name="Zwiers L.-H."/>
            <person name="Turgeon B."/>
            <person name="Goodwin S."/>
            <person name="Spatafora J."/>
            <person name="Crous P."/>
            <person name="Grigoriev I."/>
        </authorList>
    </citation>
    <scope>NUCLEOTIDE SEQUENCE</scope>
    <source>
        <strain evidence="8">CBS 262.69</strain>
    </source>
</reference>
<dbReference type="SUPFAM" id="SSF50129">
    <property type="entry name" value="GroES-like"/>
    <property type="match status" value="1"/>
</dbReference>
<dbReference type="Gene3D" id="3.90.180.10">
    <property type="entry name" value="Medium-chain alcohol dehydrogenases, catalytic domain"/>
    <property type="match status" value="1"/>
</dbReference>
<keyword evidence="3 6" id="KW-0479">Metal-binding</keyword>
<evidence type="ECO:0000256" key="4">
    <source>
        <dbReference type="ARBA" id="ARBA00022833"/>
    </source>
</evidence>
<evidence type="ECO:0000256" key="5">
    <source>
        <dbReference type="ARBA" id="ARBA00023002"/>
    </source>
</evidence>
<dbReference type="Gene3D" id="3.40.50.720">
    <property type="entry name" value="NAD(P)-binding Rossmann-like Domain"/>
    <property type="match status" value="1"/>
</dbReference>
<proteinExistence type="inferred from homology"/>
<organism evidence="8 9">
    <name type="scientific">Trichodelitschia bisporula</name>
    <dbReference type="NCBI Taxonomy" id="703511"/>
    <lineage>
        <taxon>Eukaryota</taxon>
        <taxon>Fungi</taxon>
        <taxon>Dikarya</taxon>
        <taxon>Ascomycota</taxon>
        <taxon>Pezizomycotina</taxon>
        <taxon>Dothideomycetes</taxon>
        <taxon>Dothideomycetes incertae sedis</taxon>
        <taxon>Phaeotrichales</taxon>
        <taxon>Phaeotrichaceae</taxon>
        <taxon>Trichodelitschia</taxon>
    </lineage>
</organism>
<dbReference type="GO" id="GO:0016491">
    <property type="term" value="F:oxidoreductase activity"/>
    <property type="evidence" value="ECO:0007669"/>
    <property type="project" value="UniProtKB-KW"/>
</dbReference>
<comment type="cofactor">
    <cofactor evidence="1 6">
        <name>Zn(2+)</name>
        <dbReference type="ChEBI" id="CHEBI:29105"/>
    </cofactor>
</comment>
<dbReference type="InterPro" id="IPR002328">
    <property type="entry name" value="ADH_Zn_CS"/>
</dbReference>
<comment type="similarity">
    <text evidence="2 6">Belongs to the zinc-containing alcohol dehydrogenase family.</text>
</comment>
<dbReference type="PROSITE" id="PS00059">
    <property type="entry name" value="ADH_ZINC"/>
    <property type="match status" value="1"/>
</dbReference>
<evidence type="ECO:0000256" key="2">
    <source>
        <dbReference type="ARBA" id="ARBA00008072"/>
    </source>
</evidence>
<evidence type="ECO:0000256" key="1">
    <source>
        <dbReference type="ARBA" id="ARBA00001947"/>
    </source>
</evidence>
<dbReference type="PANTHER" id="PTHR42813">
    <property type="entry name" value="ZINC-TYPE ALCOHOL DEHYDROGENASE-LIKE"/>
    <property type="match status" value="1"/>
</dbReference>
<dbReference type="SMART" id="SM00829">
    <property type="entry name" value="PKS_ER"/>
    <property type="match status" value="1"/>
</dbReference>
<dbReference type="PANTHER" id="PTHR42813:SF4">
    <property type="entry name" value="NADP-DEPENDENT ISOPROPANOL DEHYDROGENASE"/>
    <property type="match status" value="1"/>
</dbReference>
<sequence>MRALVYNGPSQLALEERPKPQIEHTSDAIIKLDYTTICGTDLHILKGDVPEVTKGRILGHEGVGTIVEVGSGVTSHAVGDQVLISCISACGACTYCRRNMYSHCTTGGWVLGHTIDGTQAEYVRIPHVATSTYKVPRGVDPQALVMLSDIFPTAYEMGVLSSKVLPGSTVVIVGAGPVGLAALVTAKLYSPSWVLVVDPDENRLEVAREWGAVDACTPAEAVGKVRELTEGVGADCVIECVGIPETFEQCQELVAPGGVVANVGVHGTKADLQLQKLWASNISITMGLVDTVSTPTLLRLLGSGKLAADKMITHRFKFADMEKAYGTFGAAAKEKALKVLVEM</sequence>
<dbReference type="InterPro" id="IPR036291">
    <property type="entry name" value="NAD(P)-bd_dom_sf"/>
</dbReference>
<dbReference type="Pfam" id="PF00107">
    <property type="entry name" value="ADH_zinc_N"/>
    <property type="match status" value="1"/>
</dbReference>
<dbReference type="Proteomes" id="UP000799640">
    <property type="component" value="Unassembled WGS sequence"/>
</dbReference>
<dbReference type="Pfam" id="PF08240">
    <property type="entry name" value="ADH_N"/>
    <property type="match status" value="1"/>
</dbReference>
<keyword evidence="5" id="KW-0560">Oxidoreductase</keyword>
<evidence type="ECO:0000256" key="6">
    <source>
        <dbReference type="RuleBase" id="RU361277"/>
    </source>
</evidence>
<evidence type="ECO:0000313" key="8">
    <source>
        <dbReference type="EMBL" id="KAF2398911.1"/>
    </source>
</evidence>
<keyword evidence="4 6" id="KW-0862">Zinc</keyword>
<evidence type="ECO:0000256" key="3">
    <source>
        <dbReference type="ARBA" id="ARBA00022723"/>
    </source>
</evidence>
<dbReference type="EMBL" id="ML996699">
    <property type="protein sequence ID" value="KAF2398911.1"/>
    <property type="molecule type" value="Genomic_DNA"/>
</dbReference>
<evidence type="ECO:0000313" key="9">
    <source>
        <dbReference type="Proteomes" id="UP000799640"/>
    </source>
</evidence>
<dbReference type="CDD" id="cd08286">
    <property type="entry name" value="FDH_like_ADH2"/>
    <property type="match status" value="1"/>
</dbReference>
<dbReference type="InterPro" id="IPR013149">
    <property type="entry name" value="ADH-like_C"/>
</dbReference>